<dbReference type="CDD" id="cd02440">
    <property type="entry name" value="AdoMet_MTases"/>
    <property type="match status" value="1"/>
</dbReference>
<dbReference type="OMA" id="ASEVIPW"/>
<dbReference type="FunCoup" id="G0MU97">
    <property type="interactions" value="1"/>
</dbReference>
<dbReference type="OrthoDB" id="506498at2759"/>
<evidence type="ECO:0000259" key="1">
    <source>
        <dbReference type="Pfam" id="PF13847"/>
    </source>
</evidence>
<evidence type="ECO:0000259" key="2">
    <source>
        <dbReference type="Pfam" id="PF21320"/>
    </source>
</evidence>
<reference evidence="4" key="1">
    <citation type="submission" date="2011-07" db="EMBL/GenBank/DDBJ databases">
        <authorList>
            <consortium name="Caenorhabditis brenneri Sequencing and Analysis Consortium"/>
            <person name="Wilson R.K."/>
        </authorList>
    </citation>
    <scope>NUCLEOTIDE SEQUENCE [LARGE SCALE GENOMIC DNA]</scope>
    <source>
        <strain evidence="4">PB2801</strain>
    </source>
</reference>
<dbReference type="SUPFAM" id="SSF53335">
    <property type="entry name" value="S-adenosyl-L-methionine-dependent methyltransferases"/>
    <property type="match status" value="1"/>
</dbReference>
<gene>
    <name evidence="3" type="ORF">CAEBREN_00559</name>
</gene>
<dbReference type="InterPro" id="IPR025714">
    <property type="entry name" value="Methyltranfer_dom"/>
</dbReference>
<evidence type="ECO:0000313" key="3">
    <source>
        <dbReference type="EMBL" id="EGT44220.1"/>
    </source>
</evidence>
<dbReference type="HOGENOM" id="CLU_063529_1_1_1"/>
<feature type="domain" description="Methyltransferase" evidence="1">
    <location>
        <begin position="163"/>
        <end position="278"/>
    </location>
</feature>
<dbReference type="Pfam" id="PF13847">
    <property type="entry name" value="Methyltransf_31"/>
    <property type="match status" value="1"/>
</dbReference>
<dbReference type="InterPro" id="IPR048711">
    <property type="entry name" value="WHD_Rv2258c"/>
</dbReference>
<proteinExistence type="predicted"/>
<feature type="domain" description="S-adenosylmethionine-dependent methyltransferase Rv2258c-like winged HTH" evidence="2">
    <location>
        <begin position="17"/>
        <end position="88"/>
    </location>
</feature>
<evidence type="ECO:0000313" key="4">
    <source>
        <dbReference type="Proteomes" id="UP000008068"/>
    </source>
</evidence>
<keyword evidence="4" id="KW-1185">Reference proteome</keyword>
<dbReference type="Pfam" id="PF21320">
    <property type="entry name" value="WHD_Rv2258c"/>
    <property type="match status" value="1"/>
</dbReference>
<dbReference type="PANTHER" id="PTHR45581">
    <property type="entry name" value="PROTEIN CBG10435"/>
    <property type="match status" value="1"/>
</dbReference>
<dbReference type="InParanoid" id="G0MU97"/>
<dbReference type="eggNOG" id="KOG1269">
    <property type="taxonomic scope" value="Eukaryota"/>
</dbReference>
<sequence length="353" mass="39267">MQDRLTDLAISNVLSNAVNIGNRLNLFKTLAEISSPKNPVLPQKIAEKAGCKERYVREWCNTLACGRILDVNEKEEFWIAQENVESLTTDNFPLIFNTMLSTILKPIDTLIECFKKDGPYGLDYSMYSDFEEMQQKFAKTTSEKHVVPSLVPAIGHGVKERLEAGIKVLDVGCGGGLHIRLLAEHFPNSQFIGLDITEKAIAVARLMKKSDGSDFENLEFVVADAGDMPKSYTDTFDLVFLFGSCHDQMRPDLCMKEVHRVVKSDGIVAVTDVDGSSNVHTDRETYGKMAAMKYGGSMLHCLPVGSNSPDALCCGSMWGRKRAVELMNKCGFHDIEIIPTDYFPGTVLYVMKK</sequence>
<dbReference type="InterPro" id="IPR029063">
    <property type="entry name" value="SAM-dependent_MTases_sf"/>
</dbReference>
<dbReference type="PANTHER" id="PTHR45581:SF3">
    <property type="entry name" value="METHYLTRANSFERASE DOMAIN-CONTAINING PROTEIN"/>
    <property type="match status" value="1"/>
</dbReference>
<dbReference type="Gene3D" id="3.40.50.150">
    <property type="entry name" value="Vaccinia Virus protein VP39"/>
    <property type="match status" value="1"/>
</dbReference>
<accession>G0MU97</accession>
<dbReference type="STRING" id="135651.G0MU97"/>
<dbReference type="AlphaFoldDB" id="G0MU97"/>
<organism evidence="4">
    <name type="scientific">Caenorhabditis brenneri</name>
    <name type="common">Nematode worm</name>
    <dbReference type="NCBI Taxonomy" id="135651"/>
    <lineage>
        <taxon>Eukaryota</taxon>
        <taxon>Metazoa</taxon>
        <taxon>Ecdysozoa</taxon>
        <taxon>Nematoda</taxon>
        <taxon>Chromadorea</taxon>
        <taxon>Rhabditida</taxon>
        <taxon>Rhabditina</taxon>
        <taxon>Rhabditomorpha</taxon>
        <taxon>Rhabditoidea</taxon>
        <taxon>Rhabditidae</taxon>
        <taxon>Peloderinae</taxon>
        <taxon>Caenorhabditis</taxon>
    </lineage>
</organism>
<protein>
    <submittedName>
        <fullName evidence="3">Uncharacterized protein</fullName>
    </submittedName>
</protein>
<name>G0MU97_CAEBE</name>
<dbReference type="EMBL" id="GL379812">
    <property type="protein sequence ID" value="EGT44220.1"/>
    <property type="molecule type" value="Genomic_DNA"/>
</dbReference>
<dbReference type="Proteomes" id="UP000008068">
    <property type="component" value="Unassembled WGS sequence"/>
</dbReference>